<evidence type="ECO:0000259" key="20">
    <source>
        <dbReference type="Pfam" id="PF08245"/>
    </source>
</evidence>
<dbReference type="PANTHER" id="PTHR11136:SF0">
    <property type="entry name" value="DIHYDROFOLATE SYNTHETASE-RELATED"/>
    <property type="match status" value="1"/>
</dbReference>
<dbReference type="EC" id="6.3.2.17" evidence="7"/>
<dbReference type="GO" id="GO:0046872">
    <property type="term" value="F:metal ion binding"/>
    <property type="evidence" value="ECO:0007669"/>
    <property type="project" value="UniProtKB-KW"/>
</dbReference>
<evidence type="ECO:0000256" key="4">
    <source>
        <dbReference type="ARBA" id="ARBA00008276"/>
    </source>
</evidence>
<dbReference type="Pfam" id="PF08245">
    <property type="entry name" value="Mur_ligase_M"/>
    <property type="match status" value="1"/>
</dbReference>
<dbReference type="EMBL" id="LUXO01000011">
    <property type="protein sequence ID" value="KZV05818.1"/>
    <property type="molecule type" value="Genomic_DNA"/>
</dbReference>
<dbReference type="GO" id="GO:0005524">
    <property type="term" value="F:ATP binding"/>
    <property type="evidence" value="ECO:0007669"/>
    <property type="project" value="UniProtKB-KW"/>
</dbReference>
<protein>
    <recommendedName>
        <fullName evidence="8">Dihydrofolate synthase/folylpolyglutamate synthase</fullName>
        <ecNumber evidence="6">6.3.2.12</ecNumber>
        <ecNumber evidence="7">6.3.2.17</ecNumber>
    </recommendedName>
    <alternativeName>
        <fullName evidence="15">Tetrahydrofolylpolyglutamate synthase</fullName>
    </alternativeName>
</protein>
<comment type="subunit">
    <text evidence="5">Monomer.</text>
</comment>
<dbReference type="InterPro" id="IPR004101">
    <property type="entry name" value="Mur_ligase_C"/>
</dbReference>
<keyword evidence="14" id="KW-0289">Folate biosynthesis</keyword>
<sequence>MIDTYSAALAFIHGRTQFKKAPTLSRMRQFLHELGDPQLKVAGIHVAGTNGKGSTVANLRELFMADGLTVGTFTSPFIVRFNERISVDGTPISDEELVGLVQQIQPIVAKLDATLASGGPTEFEIITAMMFLYFAAQPIDIAIIEVGLGGLYDSTNVWTPAVSVITTIGYDHMQILGNTLTAIATQKAGIIKTQVPVIVGKLPAEAQQVMIDTAMSKRAPLRTLGVDFTTKLLPPQGWQERFNFDGLEAHFKDLTTPLLGDYQVDNAAVAIAAYLTYHQATQLPVVTSDVKAAVAATQWPGRFERLNQDPLIMIDGAHNEPAVTELAATLSERFGQQTVYVIFAVLADKQHQQMIQTLGALPNVQLRLTQFEGPNAKRPATDPTMLAHEMPNGRTAEVFDNWQAALMQTLQEMSSDDALLLTGSLYFISDVRAYFKDGSDSETD</sequence>
<comment type="similarity">
    <text evidence="4 18">Belongs to the folylpolyglutamate synthase family.</text>
</comment>
<accession>A0A0G9F970</accession>
<evidence type="ECO:0000256" key="7">
    <source>
        <dbReference type="ARBA" id="ARBA00013025"/>
    </source>
</evidence>
<evidence type="ECO:0000259" key="19">
    <source>
        <dbReference type="Pfam" id="PF02875"/>
    </source>
</evidence>
<dbReference type="Pfam" id="PF02875">
    <property type="entry name" value="Mur_ligase_C"/>
    <property type="match status" value="1"/>
</dbReference>
<evidence type="ECO:0000256" key="15">
    <source>
        <dbReference type="ARBA" id="ARBA00030592"/>
    </source>
</evidence>
<dbReference type="EC" id="6.3.2.12" evidence="6"/>
<dbReference type="Proteomes" id="UP000076989">
    <property type="component" value="Unassembled WGS sequence"/>
</dbReference>
<dbReference type="InterPro" id="IPR001645">
    <property type="entry name" value="Folylpolyglutamate_synth"/>
</dbReference>
<evidence type="ECO:0000256" key="5">
    <source>
        <dbReference type="ARBA" id="ARBA00011245"/>
    </source>
</evidence>
<dbReference type="GO" id="GO:0008841">
    <property type="term" value="F:dihydrofolate synthase activity"/>
    <property type="evidence" value="ECO:0007669"/>
    <property type="project" value="UniProtKB-EC"/>
</dbReference>
<comment type="cofactor">
    <cofactor evidence="1">
        <name>Mg(2+)</name>
        <dbReference type="ChEBI" id="CHEBI:18420"/>
    </cofactor>
</comment>
<dbReference type="GO" id="GO:0005737">
    <property type="term" value="C:cytoplasm"/>
    <property type="evidence" value="ECO:0007669"/>
    <property type="project" value="TreeGrafter"/>
</dbReference>
<keyword evidence="12 18" id="KW-0067">ATP-binding</keyword>
<comment type="pathway">
    <text evidence="2">Cofactor biosynthesis; tetrahydrofolate biosynthesis; 7,8-dihydrofolate from 2-amino-4-hydroxy-6-hydroxymethyl-7,8-dihydropteridine diphosphate and 4-aminobenzoate: step 2/2.</text>
</comment>
<dbReference type="Gene3D" id="3.90.190.20">
    <property type="entry name" value="Mur ligase, C-terminal domain"/>
    <property type="match status" value="1"/>
</dbReference>
<dbReference type="RefSeq" id="WP_003641485.1">
    <property type="nucleotide sequence ID" value="NZ_AP018405.1"/>
</dbReference>
<reference evidence="23 26" key="2">
    <citation type="submission" date="2016-08" db="EMBL/GenBank/DDBJ databases">
        <title>Genome sequencing of Lactobacillus plantarum JSA22, isolated from fermented soybean paste.</title>
        <authorList>
            <person name="Choi H.S."/>
        </authorList>
    </citation>
    <scope>NUCLEOTIDE SEQUENCE [LARGE SCALE GENOMIC DNA]</scope>
    <source>
        <strain evidence="23 26">JSA22</strain>
    </source>
</reference>
<keyword evidence="9 18" id="KW-0436">Ligase</keyword>
<dbReference type="EMBL" id="LUWI01000020">
    <property type="protein sequence ID" value="KZU04375.1"/>
    <property type="molecule type" value="Genomic_DNA"/>
</dbReference>
<evidence type="ECO:0000256" key="8">
    <source>
        <dbReference type="ARBA" id="ARBA00019357"/>
    </source>
</evidence>
<keyword evidence="11 18" id="KW-0547">Nucleotide-binding</keyword>
<dbReference type="SUPFAM" id="SSF53244">
    <property type="entry name" value="MurD-like peptide ligases, peptide-binding domain"/>
    <property type="match status" value="1"/>
</dbReference>
<evidence type="ECO:0000256" key="17">
    <source>
        <dbReference type="ARBA" id="ARBA00049161"/>
    </source>
</evidence>
<evidence type="ECO:0000256" key="2">
    <source>
        <dbReference type="ARBA" id="ARBA00004799"/>
    </source>
</evidence>
<evidence type="ECO:0000313" key="26">
    <source>
        <dbReference type="Proteomes" id="UP000094892"/>
    </source>
</evidence>
<reference evidence="24 25" key="1">
    <citation type="submission" date="2016-03" db="EMBL/GenBank/DDBJ databases">
        <title>Comparative genomics of 54 Lactobacillus plantarum strains reveals genomic uncoupling from niche constraints.</title>
        <authorList>
            <person name="Martino M.E."/>
        </authorList>
    </citation>
    <scope>NUCLEOTIDE SEQUENCE [LARGE SCALE GENOMIC DNA]</scope>
    <source>
        <strain evidence="22 24">NAB2</strain>
        <strain evidence="21 25">Nizo2260</strain>
    </source>
</reference>
<comment type="catalytic activity">
    <reaction evidence="17">
        <text>7,8-dihydropteroate + L-glutamate + ATP = 7,8-dihydrofolate + ADP + phosphate + H(+)</text>
        <dbReference type="Rhea" id="RHEA:23584"/>
        <dbReference type="ChEBI" id="CHEBI:15378"/>
        <dbReference type="ChEBI" id="CHEBI:17839"/>
        <dbReference type="ChEBI" id="CHEBI:29985"/>
        <dbReference type="ChEBI" id="CHEBI:30616"/>
        <dbReference type="ChEBI" id="CHEBI:43474"/>
        <dbReference type="ChEBI" id="CHEBI:57451"/>
        <dbReference type="ChEBI" id="CHEBI:456216"/>
        <dbReference type="EC" id="6.3.2.12"/>
    </reaction>
</comment>
<evidence type="ECO:0000256" key="9">
    <source>
        <dbReference type="ARBA" id="ARBA00022598"/>
    </source>
</evidence>
<evidence type="ECO:0000313" key="21">
    <source>
        <dbReference type="EMBL" id="KZU04375.1"/>
    </source>
</evidence>
<dbReference type="SUPFAM" id="SSF53623">
    <property type="entry name" value="MurD-like peptide ligases, catalytic domain"/>
    <property type="match status" value="1"/>
</dbReference>
<evidence type="ECO:0000256" key="6">
    <source>
        <dbReference type="ARBA" id="ARBA00013023"/>
    </source>
</evidence>
<dbReference type="PANTHER" id="PTHR11136">
    <property type="entry name" value="FOLYLPOLYGLUTAMATE SYNTHASE-RELATED"/>
    <property type="match status" value="1"/>
</dbReference>
<evidence type="ECO:0000313" key="24">
    <source>
        <dbReference type="Proteomes" id="UP000076872"/>
    </source>
</evidence>
<dbReference type="InterPro" id="IPR036565">
    <property type="entry name" value="Mur-like_cat_sf"/>
</dbReference>
<dbReference type="NCBIfam" id="TIGR01499">
    <property type="entry name" value="folC"/>
    <property type="match status" value="1"/>
</dbReference>
<dbReference type="Gene3D" id="3.40.1190.10">
    <property type="entry name" value="Mur-like, catalytic domain"/>
    <property type="match status" value="1"/>
</dbReference>
<dbReference type="Proteomes" id="UP000076872">
    <property type="component" value="Unassembled WGS sequence"/>
</dbReference>
<dbReference type="FunFam" id="3.40.1190.10:FF:000004">
    <property type="entry name" value="Dihydrofolate synthase/folylpolyglutamate synthase"/>
    <property type="match status" value="1"/>
</dbReference>
<evidence type="ECO:0000313" key="22">
    <source>
        <dbReference type="EMBL" id="KZV05818.1"/>
    </source>
</evidence>
<evidence type="ECO:0000256" key="14">
    <source>
        <dbReference type="ARBA" id="ARBA00022909"/>
    </source>
</evidence>
<comment type="caution">
    <text evidence="23">The sequence shown here is derived from an EMBL/GenBank/DDBJ whole genome shotgun (WGS) entry which is preliminary data.</text>
</comment>
<dbReference type="PIRSF" id="PIRSF001563">
    <property type="entry name" value="Folylpolyglu_synth"/>
    <property type="match status" value="1"/>
</dbReference>
<dbReference type="InterPro" id="IPR036615">
    <property type="entry name" value="Mur_ligase_C_dom_sf"/>
</dbReference>
<dbReference type="AlphaFoldDB" id="A0A0G9F970"/>
<keyword evidence="10" id="KW-0479">Metal-binding</keyword>
<organism evidence="23 26">
    <name type="scientific">Lactiplantibacillus plantarum</name>
    <name type="common">Lactobacillus plantarum</name>
    <dbReference type="NCBI Taxonomy" id="1590"/>
    <lineage>
        <taxon>Bacteria</taxon>
        <taxon>Bacillati</taxon>
        <taxon>Bacillota</taxon>
        <taxon>Bacilli</taxon>
        <taxon>Lactobacillales</taxon>
        <taxon>Lactobacillaceae</taxon>
        <taxon>Lactiplantibacillus</taxon>
    </lineage>
</organism>
<dbReference type="EMBL" id="MCOL01000001">
    <property type="protein sequence ID" value="ODO62141.1"/>
    <property type="molecule type" value="Genomic_DNA"/>
</dbReference>
<dbReference type="Proteomes" id="UP000094892">
    <property type="component" value="Unassembled WGS sequence"/>
</dbReference>
<dbReference type="GO" id="GO:0046656">
    <property type="term" value="P:folic acid biosynthetic process"/>
    <property type="evidence" value="ECO:0007669"/>
    <property type="project" value="UniProtKB-KW"/>
</dbReference>
<evidence type="ECO:0000313" key="23">
    <source>
        <dbReference type="EMBL" id="ODO62141.1"/>
    </source>
</evidence>
<proteinExistence type="inferred from homology"/>
<evidence type="ECO:0000313" key="25">
    <source>
        <dbReference type="Proteomes" id="UP000076989"/>
    </source>
</evidence>
<evidence type="ECO:0000256" key="18">
    <source>
        <dbReference type="PIRNR" id="PIRNR001563"/>
    </source>
</evidence>
<evidence type="ECO:0000256" key="12">
    <source>
        <dbReference type="ARBA" id="ARBA00022840"/>
    </source>
</evidence>
<dbReference type="OMA" id="FFEMTVG"/>
<dbReference type="PATRIC" id="fig|1590.142.peg.2134"/>
<evidence type="ECO:0000256" key="1">
    <source>
        <dbReference type="ARBA" id="ARBA00001946"/>
    </source>
</evidence>
<feature type="domain" description="Mur ligase central" evidence="20">
    <location>
        <begin position="46"/>
        <end position="273"/>
    </location>
</feature>
<keyword evidence="13" id="KW-0460">Magnesium</keyword>
<evidence type="ECO:0000256" key="13">
    <source>
        <dbReference type="ARBA" id="ARBA00022842"/>
    </source>
</evidence>
<gene>
    <name evidence="23" type="primary">folC</name>
    <name evidence="23" type="ORF">LPJSA22_02146</name>
    <name evidence="22" type="ORF">NAB2_0464</name>
    <name evidence="21" type="ORF">Nizo2260_1518</name>
</gene>
<evidence type="ECO:0000256" key="11">
    <source>
        <dbReference type="ARBA" id="ARBA00022741"/>
    </source>
</evidence>
<dbReference type="GO" id="GO:0004326">
    <property type="term" value="F:tetrahydrofolylpolyglutamate synthase activity"/>
    <property type="evidence" value="ECO:0007669"/>
    <property type="project" value="UniProtKB-EC"/>
</dbReference>
<feature type="domain" description="Mur ligase C-terminal" evidence="19">
    <location>
        <begin position="301"/>
        <end position="424"/>
    </location>
</feature>
<evidence type="ECO:0000256" key="16">
    <source>
        <dbReference type="ARBA" id="ARBA00047493"/>
    </source>
</evidence>
<comment type="catalytic activity">
    <reaction evidence="16">
        <text>(6S)-5,6,7,8-tetrahydrofolyl-(gamma-L-Glu)(n) + L-glutamate + ATP = (6S)-5,6,7,8-tetrahydrofolyl-(gamma-L-Glu)(n+1) + ADP + phosphate + H(+)</text>
        <dbReference type="Rhea" id="RHEA:10580"/>
        <dbReference type="Rhea" id="RHEA-COMP:14738"/>
        <dbReference type="Rhea" id="RHEA-COMP:14740"/>
        <dbReference type="ChEBI" id="CHEBI:15378"/>
        <dbReference type="ChEBI" id="CHEBI:29985"/>
        <dbReference type="ChEBI" id="CHEBI:30616"/>
        <dbReference type="ChEBI" id="CHEBI:43474"/>
        <dbReference type="ChEBI" id="CHEBI:141005"/>
        <dbReference type="ChEBI" id="CHEBI:456216"/>
        <dbReference type="EC" id="6.3.2.17"/>
    </reaction>
</comment>
<comment type="pathway">
    <text evidence="3">Cofactor biosynthesis; tetrahydrofolylpolyglutamate biosynthesis.</text>
</comment>
<evidence type="ECO:0000256" key="3">
    <source>
        <dbReference type="ARBA" id="ARBA00005150"/>
    </source>
</evidence>
<evidence type="ECO:0000256" key="10">
    <source>
        <dbReference type="ARBA" id="ARBA00022723"/>
    </source>
</evidence>
<name>A0A0G9F970_LACPN</name>
<dbReference type="InterPro" id="IPR013221">
    <property type="entry name" value="Mur_ligase_cen"/>
</dbReference>